<comment type="caution">
    <text evidence="2">The sequence shown here is derived from an EMBL/GenBank/DDBJ whole genome shotgun (WGS) entry which is preliminary data.</text>
</comment>
<accession>A0AAD5CUM2</accession>
<feature type="region of interest" description="Disordered" evidence="1">
    <location>
        <begin position="85"/>
        <end position="126"/>
    </location>
</feature>
<protein>
    <submittedName>
        <fullName evidence="2">Uncharacterized protein</fullName>
    </submittedName>
</protein>
<name>A0AAD5CUM2_AMBAR</name>
<proteinExistence type="predicted"/>
<reference evidence="2" key="1">
    <citation type="submission" date="2022-06" db="EMBL/GenBank/DDBJ databases">
        <title>Uncovering the hologenomic basis of an extraordinary plant invasion.</title>
        <authorList>
            <person name="Bieker V.C."/>
            <person name="Martin M.D."/>
            <person name="Gilbert T."/>
            <person name="Hodgins K."/>
            <person name="Battlay P."/>
            <person name="Petersen B."/>
            <person name="Wilson J."/>
        </authorList>
    </citation>
    <scope>NUCLEOTIDE SEQUENCE</scope>
    <source>
        <strain evidence="2">AA19_3_7</strain>
        <tissue evidence="2">Leaf</tissue>
    </source>
</reference>
<organism evidence="2 3">
    <name type="scientific">Ambrosia artemisiifolia</name>
    <name type="common">Common ragweed</name>
    <dbReference type="NCBI Taxonomy" id="4212"/>
    <lineage>
        <taxon>Eukaryota</taxon>
        <taxon>Viridiplantae</taxon>
        <taxon>Streptophyta</taxon>
        <taxon>Embryophyta</taxon>
        <taxon>Tracheophyta</taxon>
        <taxon>Spermatophyta</taxon>
        <taxon>Magnoliopsida</taxon>
        <taxon>eudicotyledons</taxon>
        <taxon>Gunneridae</taxon>
        <taxon>Pentapetalae</taxon>
        <taxon>asterids</taxon>
        <taxon>campanulids</taxon>
        <taxon>Asterales</taxon>
        <taxon>Asteraceae</taxon>
        <taxon>Asteroideae</taxon>
        <taxon>Heliantheae alliance</taxon>
        <taxon>Heliantheae</taxon>
        <taxon>Ambrosia</taxon>
    </lineage>
</organism>
<evidence type="ECO:0000313" key="2">
    <source>
        <dbReference type="EMBL" id="KAI7747139.1"/>
    </source>
</evidence>
<gene>
    <name evidence="2" type="ORF">M8C21_033318</name>
</gene>
<evidence type="ECO:0000313" key="3">
    <source>
        <dbReference type="Proteomes" id="UP001206925"/>
    </source>
</evidence>
<evidence type="ECO:0000256" key="1">
    <source>
        <dbReference type="SAM" id="MobiDB-lite"/>
    </source>
</evidence>
<sequence length="126" mass="14160">MFSGMKIVGLFHPSFEPRSCGDENNIVAFGRRFAIIQMVEIIYAVMVYAECTKVSSNVFKDLEENDYYHPTCKDEPTIFAAPKVNVATEKKEEGEASNTTEGEGEEEEKTDDAAAAAPRRRNRRDT</sequence>
<dbReference type="Proteomes" id="UP001206925">
    <property type="component" value="Unassembled WGS sequence"/>
</dbReference>
<dbReference type="AlphaFoldDB" id="A0AAD5CUM2"/>
<keyword evidence="3" id="KW-1185">Reference proteome</keyword>
<dbReference type="EMBL" id="JAMZMK010006825">
    <property type="protein sequence ID" value="KAI7747139.1"/>
    <property type="molecule type" value="Genomic_DNA"/>
</dbReference>